<evidence type="ECO:0008006" key="4">
    <source>
        <dbReference type="Google" id="ProtNLM"/>
    </source>
</evidence>
<dbReference type="AlphaFoldDB" id="A0A150WEG2"/>
<dbReference type="EMBL" id="LUKF01000017">
    <property type="protein sequence ID" value="KYG61301.1"/>
    <property type="molecule type" value="Genomic_DNA"/>
</dbReference>
<dbReference type="PROSITE" id="PS00409">
    <property type="entry name" value="PROKAR_NTER_METHYL"/>
    <property type="match status" value="1"/>
</dbReference>
<feature type="transmembrane region" description="Helical" evidence="1">
    <location>
        <begin position="12"/>
        <end position="33"/>
    </location>
</feature>
<evidence type="ECO:0000313" key="2">
    <source>
        <dbReference type="EMBL" id="KYG61301.1"/>
    </source>
</evidence>
<gene>
    <name evidence="2" type="ORF">AZI85_10215</name>
</gene>
<dbReference type="Pfam" id="PF07963">
    <property type="entry name" value="N_methyl"/>
    <property type="match status" value="1"/>
</dbReference>
<evidence type="ECO:0000313" key="3">
    <source>
        <dbReference type="Proteomes" id="UP000075391"/>
    </source>
</evidence>
<organism evidence="2 3">
    <name type="scientific">Bdellovibrio bacteriovorus</name>
    <dbReference type="NCBI Taxonomy" id="959"/>
    <lineage>
        <taxon>Bacteria</taxon>
        <taxon>Pseudomonadati</taxon>
        <taxon>Bdellovibrionota</taxon>
        <taxon>Bdellovibrionia</taxon>
        <taxon>Bdellovibrionales</taxon>
        <taxon>Pseudobdellovibrionaceae</taxon>
        <taxon>Bdellovibrio</taxon>
    </lineage>
</organism>
<dbReference type="InterPro" id="IPR045584">
    <property type="entry name" value="Pilin-like"/>
</dbReference>
<name>A0A150WEG2_BDEBC</name>
<proteinExistence type="predicted"/>
<evidence type="ECO:0000256" key="1">
    <source>
        <dbReference type="SAM" id="Phobius"/>
    </source>
</evidence>
<dbReference type="SUPFAM" id="SSF54523">
    <property type="entry name" value="Pili subunits"/>
    <property type="match status" value="1"/>
</dbReference>
<dbReference type="InterPro" id="IPR012902">
    <property type="entry name" value="N_methyl_site"/>
</dbReference>
<dbReference type="Proteomes" id="UP000075391">
    <property type="component" value="Unassembled WGS sequence"/>
</dbReference>
<keyword evidence="1" id="KW-0472">Membrane</keyword>
<sequence length="267" mass="29272">MTKKLNSAGLSLIEMLVAVAIGSIMLVMVASMFQAQQKEVRSLRQKQEVIELKNLMLAQLTKTEVCSWQLKGRVIDVAASPTAAKPSETVLNLKELRQGVNNSSAIVAKAGDSLPGSSIKVKSITFKDIYPTGNPDEYKGVFEITFDESSLAYPLRPLQTQQIIKTLSGSPDRAKIIDSCGTVSASSGLGEEDLDTSESFDVYCEYRWVTSNGYNGGYASFKATLVTPEMLQWQEKDQESTRVLRTNKRQAMGPRSGVVRGIYKVCP</sequence>
<keyword evidence="1" id="KW-0812">Transmembrane</keyword>
<comment type="caution">
    <text evidence="2">The sequence shown here is derived from an EMBL/GenBank/DDBJ whole genome shotgun (WGS) entry which is preliminary data.</text>
</comment>
<dbReference type="RefSeq" id="WP_063244658.1">
    <property type="nucleotide sequence ID" value="NZ_LUKF01000017.1"/>
</dbReference>
<accession>A0A150WEG2</accession>
<protein>
    <recommendedName>
        <fullName evidence="4">Prepilin-type N-terminal cleavage/methylation domain-containing protein</fullName>
    </recommendedName>
</protein>
<keyword evidence="1" id="KW-1133">Transmembrane helix</keyword>
<dbReference type="OrthoDB" id="9818462at2"/>
<dbReference type="NCBIfam" id="TIGR02532">
    <property type="entry name" value="IV_pilin_GFxxxE"/>
    <property type="match status" value="1"/>
</dbReference>
<reference evidence="2 3" key="1">
    <citation type="submission" date="2016-03" db="EMBL/GenBank/DDBJ databases">
        <authorList>
            <person name="Ploux O."/>
        </authorList>
    </citation>
    <scope>NUCLEOTIDE SEQUENCE [LARGE SCALE GENOMIC DNA]</scope>
    <source>
        <strain evidence="2 3">BER2</strain>
    </source>
</reference>